<dbReference type="EMBL" id="CP144696">
    <property type="protein sequence ID" value="WVZ10810.1"/>
    <property type="molecule type" value="Genomic_DNA"/>
</dbReference>
<proteinExistence type="predicted"/>
<feature type="non-terminal residue" evidence="1">
    <location>
        <position position="1"/>
    </location>
</feature>
<evidence type="ECO:0000313" key="1">
    <source>
        <dbReference type="EMBL" id="WVZ10810.1"/>
    </source>
</evidence>
<dbReference type="AlphaFoldDB" id="A0AAQ3NKZ5"/>
<name>A0AAQ3NKZ5_VIGMU</name>
<keyword evidence="2" id="KW-1185">Reference proteome</keyword>
<sequence>VSGDFIIPTVLFLISNELICVLETSSAKNKAIYFSISFSHYLVQCNHMVETGHVFTMIVRFQFLVLKQIVFGFFLPNLNKHYLIPSCGLFLSILISELTFHAH</sequence>
<evidence type="ECO:0000313" key="2">
    <source>
        <dbReference type="Proteomes" id="UP001374535"/>
    </source>
</evidence>
<gene>
    <name evidence="1" type="ORF">V8G54_015340</name>
</gene>
<protein>
    <submittedName>
        <fullName evidence="1">Uncharacterized protein</fullName>
    </submittedName>
</protein>
<reference evidence="1 2" key="1">
    <citation type="journal article" date="2023" name="Life. Sci Alliance">
        <title>Evolutionary insights into 3D genome organization and epigenetic landscape of Vigna mungo.</title>
        <authorList>
            <person name="Junaid A."/>
            <person name="Singh B."/>
            <person name="Bhatia S."/>
        </authorList>
    </citation>
    <scope>NUCLEOTIDE SEQUENCE [LARGE SCALE GENOMIC DNA]</scope>
    <source>
        <strain evidence="1">Urdbean</strain>
    </source>
</reference>
<organism evidence="1 2">
    <name type="scientific">Vigna mungo</name>
    <name type="common">Black gram</name>
    <name type="synonym">Phaseolus mungo</name>
    <dbReference type="NCBI Taxonomy" id="3915"/>
    <lineage>
        <taxon>Eukaryota</taxon>
        <taxon>Viridiplantae</taxon>
        <taxon>Streptophyta</taxon>
        <taxon>Embryophyta</taxon>
        <taxon>Tracheophyta</taxon>
        <taxon>Spermatophyta</taxon>
        <taxon>Magnoliopsida</taxon>
        <taxon>eudicotyledons</taxon>
        <taxon>Gunneridae</taxon>
        <taxon>Pentapetalae</taxon>
        <taxon>rosids</taxon>
        <taxon>fabids</taxon>
        <taxon>Fabales</taxon>
        <taxon>Fabaceae</taxon>
        <taxon>Papilionoideae</taxon>
        <taxon>50 kb inversion clade</taxon>
        <taxon>NPAAA clade</taxon>
        <taxon>indigoferoid/millettioid clade</taxon>
        <taxon>Phaseoleae</taxon>
        <taxon>Vigna</taxon>
    </lineage>
</organism>
<dbReference type="Proteomes" id="UP001374535">
    <property type="component" value="Chromosome 5"/>
</dbReference>
<accession>A0AAQ3NKZ5</accession>